<dbReference type="PANTHER" id="PTHR30026">
    <property type="entry name" value="OUTER MEMBRANE PROTEIN TOLC"/>
    <property type="match status" value="1"/>
</dbReference>
<dbReference type="PRINTS" id="PR01021">
    <property type="entry name" value="OMPADOMAIN"/>
</dbReference>
<accession>A0ABV8A0X5</accession>
<name>A0ABV8A0X5_9GAMM</name>
<organism evidence="11 12">
    <name type="scientific">Saccharospirillum mangrovi</name>
    <dbReference type="NCBI Taxonomy" id="2161747"/>
    <lineage>
        <taxon>Bacteria</taxon>
        <taxon>Pseudomonadati</taxon>
        <taxon>Pseudomonadota</taxon>
        <taxon>Gammaproteobacteria</taxon>
        <taxon>Oceanospirillales</taxon>
        <taxon>Saccharospirillaceae</taxon>
        <taxon>Saccharospirillum</taxon>
    </lineage>
</organism>
<dbReference type="Gene3D" id="1.20.1600.10">
    <property type="entry name" value="Outer membrane efflux proteins (OEP)"/>
    <property type="match status" value="1"/>
</dbReference>
<evidence type="ECO:0000256" key="8">
    <source>
        <dbReference type="PROSITE-ProRule" id="PRU00473"/>
    </source>
</evidence>
<keyword evidence="6 8" id="KW-0472">Membrane</keyword>
<evidence type="ECO:0000256" key="5">
    <source>
        <dbReference type="ARBA" id="ARBA00022692"/>
    </source>
</evidence>
<dbReference type="Pfam" id="PF02321">
    <property type="entry name" value="OEP"/>
    <property type="match status" value="2"/>
</dbReference>
<dbReference type="InterPro" id="IPR051906">
    <property type="entry name" value="TolC-like"/>
</dbReference>
<evidence type="ECO:0000256" key="7">
    <source>
        <dbReference type="ARBA" id="ARBA00023237"/>
    </source>
</evidence>
<evidence type="ECO:0000256" key="1">
    <source>
        <dbReference type="ARBA" id="ARBA00004442"/>
    </source>
</evidence>
<evidence type="ECO:0000256" key="9">
    <source>
        <dbReference type="SAM" id="MobiDB-lite"/>
    </source>
</evidence>
<comment type="subcellular location">
    <subcellularLocation>
        <location evidence="1">Cell outer membrane</location>
    </subcellularLocation>
</comment>
<dbReference type="InterPro" id="IPR036737">
    <property type="entry name" value="OmpA-like_sf"/>
</dbReference>
<dbReference type="InterPro" id="IPR006664">
    <property type="entry name" value="OMP_bac"/>
</dbReference>
<reference evidence="12" key="1">
    <citation type="journal article" date="2019" name="Int. J. Syst. Evol. Microbiol.">
        <title>The Global Catalogue of Microorganisms (GCM) 10K type strain sequencing project: providing services to taxonomists for standard genome sequencing and annotation.</title>
        <authorList>
            <consortium name="The Broad Institute Genomics Platform"/>
            <consortium name="The Broad Institute Genome Sequencing Center for Infectious Disease"/>
            <person name="Wu L."/>
            <person name="Ma J."/>
        </authorList>
    </citation>
    <scope>NUCLEOTIDE SEQUENCE [LARGE SCALE GENOMIC DNA]</scope>
    <source>
        <strain evidence="12">IBRC 10765</strain>
    </source>
</reference>
<protein>
    <submittedName>
        <fullName evidence="11">TolC family protein</fullName>
    </submittedName>
</protein>
<dbReference type="Gene3D" id="3.30.1330.60">
    <property type="entry name" value="OmpA-like domain"/>
    <property type="match status" value="1"/>
</dbReference>
<comment type="caution">
    <text evidence="11">The sequence shown here is derived from an EMBL/GenBank/DDBJ whole genome shotgun (WGS) entry which is preliminary data.</text>
</comment>
<feature type="region of interest" description="Disordered" evidence="9">
    <location>
        <begin position="632"/>
        <end position="655"/>
    </location>
</feature>
<gene>
    <name evidence="11" type="ORF">ACFOOG_14960</name>
</gene>
<keyword evidence="4" id="KW-1134">Transmembrane beta strand</keyword>
<dbReference type="CDD" id="cd07185">
    <property type="entry name" value="OmpA_C-like"/>
    <property type="match status" value="1"/>
</dbReference>
<dbReference type="SUPFAM" id="SSF56954">
    <property type="entry name" value="Outer membrane efflux proteins (OEP)"/>
    <property type="match status" value="1"/>
</dbReference>
<feature type="region of interest" description="Disordered" evidence="9">
    <location>
        <begin position="42"/>
        <end position="64"/>
    </location>
</feature>
<dbReference type="PROSITE" id="PS51123">
    <property type="entry name" value="OMPA_2"/>
    <property type="match status" value="1"/>
</dbReference>
<feature type="domain" description="OmpA-like" evidence="10">
    <location>
        <begin position="537"/>
        <end position="655"/>
    </location>
</feature>
<dbReference type="Pfam" id="PF00691">
    <property type="entry name" value="OmpA"/>
    <property type="match status" value="1"/>
</dbReference>
<proteinExistence type="inferred from homology"/>
<keyword evidence="7" id="KW-0998">Cell outer membrane</keyword>
<dbReference type="PROSITE" id="PS01068">
    <property type="entry name" value="OMPA_1"/>
    <property type="match status" value="1"/>
</dbReference>
<evidence type="ECO:0000256" key="4">
    <source>
        <dbReference type="ARBA" id="ARBA00022452"/>
    </source>
</evidence>
<comment type="similarity">
    <text evidence="2">Belongs to the outer membrane factor (OMF) (TC 1.B.17) family.</text>
</comment>
<dbReference type="EMBL" id="JBHRYR010000005">
    <property type="protein sequence ID" value="MFC3854141.1"/>
    <property type="molecule type" value="Genomic_DNA"/>
</dbReference>
<dbReference type="SUPFAM" id="SSF103088">
    <property type="entry name" value="OmpA-like"/>
    <property type="match status" value="1"/>
</dbReference>
<keyword evidence="5" id="KW-0812">Transmembrane</keyword>
<feature type="compositionally biased region" description="Basic and acidic residues" evidence="9">
    <location>
        <begin position="645"/>
        <end position="655"/>
    </location>
</feature>
<keyword evidence="3" id="KW-0813">Transport</keyword>
<dbReference type="InterPro" id="IPR003423">
    <property type="entry name" value="OMP_efflux"/>
</dbReference>
<dbReference type="Proteomes" id="UP001595617">
    <property type="component" value="Unassembled WGS sequence"/>
</dbReference>
<dbReference type="RefSeq" id="WP_380698133.1">
    <property type="nucleotide sequence ID" value="NZ_JBHRYR010000005.1"/>
</dbReference>
<evidence type="ECO:0000256" key="2">
    <source>
        <dbReference type="ARBA" id="ARBA00007613"/>
    </source>
</evidence>
<dbReference type="InterPro" id="IPR006665">
    <property type="entry name" value="OmpA-like"/>
</dbReference>
<keyword evidence="12" id="KW-1185">Reference proteome</keyword>
<sequence length="655" mass="71895">MFIVVSNGVLAQNLTLPNVEPINEALSGDVVDEASDFEAEAETSDLEALPPATNDDTPAESEPLAAVAPPEPVNKLAVSPIIRQALNHNPEVRARLAAFYAAIQDLRGSEGARLPSVDLNANAGVEWLSYDDRTAYDIFSGDVVVTQSLYQGNRTVNEMARLNHQGVVRFFELEEAVNLAVYETIVAYEDVQRTRRLLALARENHELTRRVRAQVESRVQSGAAPRVQLEQMNGRMALAESNLLVESANLHDAMARFRRYVGASPDDELTPNEFDAAWIPEDIQDVLSTVYTYNPRFRAAVATEAVAGSAVEVQRSAFAPEVFLRARQSIGRNQGGFDSRINELGGRTGVEVVLNYSLYRGGANEAALQATLDRQDASRERRENVCLDLRFQTQVRYNDQQRLQEQLASLRLHQASADYVRRAYRDQFDIGQRSLVEVLDIETEYLDASRALVNGEHDLNIANALTLRTMGQLLSTLEINHPAMPTLQDFGLQAPIIDGASACGPIEPEPEPVEATPVIEFELPEFLMEAPTPAAPPTPPPLVFTSTTSFDVGSTELSADGREFLETLAQHLSTMSNVEAILVAGHTDNTGPDRINRQLSQARADAARDYLINLGVPAESIEAIGFGSEMPVATNDTPAGRTANRRIEVEVRARD</sequence>
<evidence type="ECO:0000313" key="12">
    <source>
        <dbReference type="Proteomes" id="UP001595617"/>
    </source>
</evidence>
<dbReference type="PANTHER" id="PTHR30026:SF22">
    <property type="entry name" value="OUTER MEMBRANE EFFLUX PROTEIN"/>
    <property type="match status" value="1"/>
</dbReference>
<evidence type="ECO:0000259" key="10">
    <source>
        <dbReference type="PROSITE" id="PS51123"/>
    </source>
</evidence>
<dbReference type="PRINTS" id="PR01023">
    <property type="entry name" value="NAFLGMOTY"/>
</dbReference>
<evidence type="ECO:0000256" key="3">
    <source>
        <dbReference type="ARBA" id="ARBA00022448"/>
    </source>
</evidence>
<evidence type="ECO:0000313" key="11">
    <source>
        <dbReference type="EMBL" id="MFC3854141.1"/>
    </source>
</evidence>
<dbReference type="InterPro" id="IPR006690">
    <property type="entry name" value="OMPA-like_CS"/>
</dbReference>
<evidence type="ECO:0000256" key="6">
    <source>
        <dbReference type="ARBA" id="ARBA00023136"/>
    </source>
</evidence>